<evidence type="ECO:0000256" key="2">
    <source>
        <dbReference type="SAM" id="MobiDB-lite"/>
    </source>
</evidence>
<feature type="region of interest" description="Disordered" evidence="2">
    <location>
        <begin position="1545"/>
        <end position="1566"/>
    </location>
</feature>
<comment type="caution">
    <text evidence="3">The sequence shown here is derived from an EMBL/GenBank/DDBJ whole genome shotgun (WGS) entry which is preliminary data.</text>
</comment>
<keyword evidence="1" id="KW-0175">Coiled coil</keyword>
<feature type="region of interest" description="Disordered" evidence="2">
    <location>
        <begin position="255"/>
        <end position="291"/>
    </location>
</feature>
<organism evidence="3 4">
    <name type="scientific">Prorocentrum cordatum</name>
    <dbReference type="NCBI Taxonomy" id="2364126"/>
    <lineage>
        <taxon>Eukaryota</taxon>
        <taxon>Sar</taxon>
        <taxon>Alveolata</taxon>
        <taxon>Dinophyceae</taxon>
        <taxon>Prorocentrales</taxon>
        <taxon>Prorocentraceae</taxon>
        <taxon>Prorocentrum</taxon>
    </lineage>
</organism>
<keyword evidence="4" id="KW-1185">Reference proteome</keyword>
<sequence>MAAWAPPWRGGCSGKSKWSCSCGTEDNYATRKHCCGCGAKAPRRPSTFKEALLGPSKREVAMQKKLDVLTQELTAPRGSGKVGKEETVDGAKEAPQVDLARLHKWAQACKSERGRGNSEEYKAAFAKYQAARAEKDNAKPHSVQLTQAKHAREKLEKEVEASAKDVSWHEQQLEEARAKYEKKKEQLQMATAKEQELKVQDCGVRESPEFLKATQRHFEDAVDGSGVTKEEYQQVSDLLGKVMANAKQEDVDMVGAQEHQEHQEKQLGKHYPRKQNSQSPLLKSRDGSGQAEYQKKLHLINGSVGRRCAPAWPGRQPRDSGEGSKRNRKPQHDTVTQWTCYEAQELHLNTDKLAVVTQSMKAEGYLMGGAAAVATAGPNGEPGTSAGVAAVASERVGMSYMFGNDDYGISPQETRSGSHMRLESCRVSGGVPRVIGVIGGDFQAAPDVMANVASVQVAKATVVTANAACGTYRHARGNSEIDYFAVANSVIAQVERVAVQETWPAAPRKPVGRTLKLKAEQLRVRVLGEPKELPEVPIGGVPKPPRYADVKEFSTQMAANTEWTKYMQVLEKEAVQVRGMKWEVRPHRMKYISVTDQGIWQARCDVTVASHLRDVSRGETFQAWVKEAESKMKTVDQQLLKDRSADTMAKAADPMEAAEFTFAQRKDVWRVGEVYQEDVSRLKEVVRTFMKRTGIGVDRWHPSMLQGASDEAYSKLLDTMREVERALGWPTHMGTVLFFIIPKPFTTDRVIGLLHTTIRIWEIMRAPYMTRWAEENQRSWDCTSFGKAAEDAARDALLSHEMDDPEGQSEELEATITAALDLIKAPERVSLFVLWEAGKQLNFSTGALAVVRSHFAMARRLIAGGSVSSATSTVGAIVAGGKFSVRFLKLVIQSAVDGLVVERHRAKWRMHVDDLCVRLRQQRQYILQDFSDTIDACFGGFDKLGLKLSVSTQGEEAAMASAKWVRRAAAKEMKARGLPVVRARPYLGVDLIANGAAAKTKRGKRCKTMLDRSRRLANPKGGGRKMAKGAALVFKCGLKRSVLYGCKCLGMPDHQLRRTRRQAGRALPGGRGAKSLALQLALANEEPAYEATEGTRACGGGDHVAQACAVDVASLGMGEVRPMDVAGMPRKDVQRKLRQDWAAADEYASLRPAPMVAPAVAQLKARDFPKHAKSAARKAFIGGGWSMSKRCECKIVPADICLACGEAVGTPHHGHFKCQALRERRLHAQPEWQTVAAQQEDSLLWARGLVGHPEEDWKSEGVDEGQLMCQTVEGDEDYFTGDIVCDGPNIGYSEWAQTGWAAMSINENGTPKYQMWGPLPCTLPMHREIKRAEMWAFYKGLHKGERWCISWKRPHADIWKRILHKIRDLDLGVNGVFHVKAHRPKAKIEQLTGTELRIAKGNAEVDLLAKAGAEVGANDGKHQTVEAPAGRARWAAQNIGWWHQQMEGEWPDVPKRVRGRPLRRQPTPLITLTRHEVKEYGGWVWCARCGGRAATQRMRRELWESDCQPPPWTSAGSRNAGRVGSLEASVAVVMTAAAAAAAGAQLAEEPPRQAPTAPVQEDGPRQHRVEVHWPCAVCTACGAYSARRRAGLRIACTGPLARRGLSTKDDAKRKKGQESG</sequence>
<feature type="compositionally biased region" description="Basic and acidic residues" evidence="2">
    <location>
        <begin position="316"/>
        <end position="325"/>
    </location>
</feature>
<feature type="region of interest" description="Disordered" evidence="2">
    <location>
        <begin position="304"/>
        <end position="333"/>
    </location>
</feature>
<evidence type="ECO:0008006" key="5">
    <source>
        <dbReference type="Google" id="ProtNLM"/>
    </source>
</evidence>
<dbReference type="EMBL" id="CAUYUJ010016149">
    <property type="protein sequence ID" value="CAK0862338.1"/>
    <property type="molecule type" value="Genomic_DNA"/>
</dbReference>
<feature type="coiled-coil region" evidence="1">
    <location>
        <begin position="145"/>
        <end position="200"/>
    </location>
</feature>
<feature type="compositionally biased region" description="Basic and acidic residues" evidence="2">
    <location>
        <begin position="258"/>
        <end position="267"/>
    </location>
</feature>
<dbReference type="Proteomes" id="UP001189429">
    <property type="component" value="Unassembled WGS sequence"/>
</dbReference>
<gene>
    <name evidence="3" type="ORF">PCOR1329_LOCUS50777</name>
</gene>
<name>A0ABN9UR44_9DINO</name>
<protein>
    <recommendedName>
        <fullName evidence="5">RNase H type-1 domain-containing protein</fullName>
    </recommendedName>
</protein>
<proteinExistence type="predicted"/>
<evidence type="ECO:0000313" key="4">
    <source>
        <dbReference type="Proteomes" id="UP001189429"/>
    </source>
</evidence>
<evidence type="ECO:0000313" key="3">
    <source>
        <dbReference type="EMBL" id="CAK0862338.1"/>
    </source>
</evidence>
<reference evidence="3" key="1">
    <citation type="submission" date="2023-10" db="EMBL/GenBank/DDBJ databases">
        <authorList>
            <person name="Chen Y."/>
            <person name="Shah S."/>
            <person name="Dougan E. K."/>
            <person name="Thang M."/>
            <person name="Chan C."/>
        </authorList>
    </citation>
    <scope>NUCLEOTIDE SEQUENCE [LARGE SCALE GENOMIC DNA]</scope>
</reference>
<evidence type="ECO:0000256" key="1">
    <source>
        <dbReference type="SAM" id="Coils"/>
    </source>
</evidence>
<accession>A0ABN9UR44</accession>